<dbReference type="PANTHER" id="PTHR43046:SF14">
    <property type="entry name" value="MUTT_NUDIX FAMILY PROTEIN"/>
    <property type="match status" value="1"/>
</dbReference>
<dbReference type="PANTHER" id="PTHR43046">
    <property type="entry name" value="GDP-MANNOSE MANNOSYL HYDROLASE"/>
    <property type="match status" value="1"/>
</dbReference>
<organism evidence="4 5">
    <name type="scientific">Paenibacillus aurantius</name>
    <dbReference type="NCBI Taxonomy" id="2918900"/>
    <lineage>
        <taxon>Bacteria</taxon>
        <taxon>Bacillati</taxon>
        <taxon>Bacillota</taxon>
        <taxon>Bacilli</taxon>
        <taxon>Bacillales</taxon>
        <taxon>Paenibacillaceae</taxon>
        <taxon>Paenibacillus</taxon>
    </lineage>
</organism>
<reference evidence="4 5" key="1">
    <citation type="submission" date="2022-02" db="EMBL/GenBank/DDBJ databases">
        <title>Paenibacillus sp. MBLB1776 Whole Genome Shotgun Sequencing.</title>
        <authorList>
            <person name="Hwang C.Y."/>
            <person name="Cho E.-S."/>
            <person name="Seo M.-J."/>
        </authorList>
    </citation>
    <scope>NUCLEOTIDE SEQUENCE [LARGE SCALE GENOMIC DNA]</scope>
    <source>
        <strain evidence="4 5">MBLB1776</strain>
    </source>
</reference>
<keyword evidence="5" id="KW-1185">Reference proteome</keyword>
<sequence>MHRPLLRAEAIIRRSDGEAYLVQCDREESFYRFPGGGVEFGETAAEAIRRELLEEFDLPVQVGPLVCLNESLVEFDGRQRHDCTVLHWAAVEESAIRGALTHKEHPDIQLTWRTLKELKERPLYPEGIWEALERGLEEVVHLVIRRNYDRPEE</sequence>
<dbReference type="Pfam" id="PF00293">
    <property type="entry name" value="NUDIX"/>
    <property type="match status" value="1"/>
</dbReference>
<keyword evidence="2" id="KW-0378">Hydrolase</keyword>
<comment type="cofactor">
    <cofactor evidence="1">
        <name>Mg(2+)</name>
        <dbReference type="ChEBI" id="CHEBI:18420"/>
    </cofactor>
</comment>
<dbReference type="AlphaFoldDB" id="A0AA96LCF9"/>
<name>A0AA96LCF9_9BACL</name>
<dbReference type="InterPro" id="IPR020084">
    <property type="entry name" value="NUDIX_hydrolase_CS"/>
</dbReference>
<proteinExistence type="predicted"/>
<evidence type="ECO:0000259" key="3">
    <source>
        <dbReference type="PROSITE" id="PS51462"/>
    </source>
</evidence>
<dbReference type="EMBL" id="CP130318">
    <property type="protein sequence ID" value="WNQ10613.1"/>
    <property type="molecule type" value="Genomic_DNA"/>
</dbReference>
<gene>
    <name evidence="4" type="ORF">MJA45_23810</name>
</gene>
<evidence type="ECO:0000256" key="2">
    <source>
        <dbReference type="ARBA" id="ARBA00022801"/>
    </source>
</evidence>
<dbReference type="RefSeq" id="WP_315604387.1">
    <property type="nucleotide sequence ID" value="NZ_CP130318.1"/>
</dbReference>
<dbReference type="SUPFAM" id="SSF55811">
    <property type="entry name" value="Nudix"/>
    <property type="match status" value="1"/>
</dbReference>
<evidence type="ECO:0000256" key="1">
    <source>
        <dbReference type="ARBA" id="ARBA00001946"/>
    </source>
</evidence>
<dbReference type="InterPro" id="IPR000086">
    <property type="entry name" value="NUDIX_hydrolase_dom"/>
</dbReference>
<feature type="domain" description="Nudix hydrolase" evidence="3">
    <location>
        <begin position="2"/>
        <end position="137"/>
    </location>
</feature>
<dbReference type="PROSITE" id="PS51462">
    <property type="entry name" value="NUDIX"/>
    <property type="match status" value="1"/>
</dbReference>
<evidence type="ECO:0000313" key="5">
    <source>
        <dbReference type="Proteomes" id="UP001305702"/>
    </source>
</evidence>
<dbReference type="InterPro" id="IPR015797">
    <property type="entry name" value="NUDIX_hydrolase-like_dom_sf"/>
</dbReference>
<dbReference type="KEGG" id="paun:MJA45_23810"/>
<dbReference type="PROSITE" id="PS00893">
    <property type="entry name" value="NUDIX_BOX"/>
    <property type="match status" value="1"/>
</dbReference>
<accession>A0AA96LCF9</accession>
<dbReference type="Gene3D" id="3.90.79.10">
    <property type="entry name" value="Nucleoside Triphosphate Pyrophosphohydrolase"/>
    <property type="match status" value="1"/>
</dbReference>
<evidence type="ECO:0000313" key="4">
    <source>
        <dbReference type="EMBL" id="WNQ10613.1"/>
    </source>
</evidence>
<dbReference type="GO" id="GO:0016787">
    <property type="term" value="F:hydrolase activity"/>
    <property type="evidence" value="ECO:0007669"/>
    <property type="project" value="UniProtKB-KW"/>
</dbReference>
<dbReference type="Proteomes" id="UP001305702">
    <property type="component" value="Chromosome"/>
</dbReference>
<protein>
    <submittedName>
        <fullName evidence="4">NUDIX domain-containing protein</fullName>
    </submittedName>
</protein>